<dbReference type="RefSeq" id="WP_350332405.1">
    <property type="nucleotide sequence ID" value="NZ_CP054719.1"/>
</dbReference>
<accession>A0A7L9RTG5</accession>
<dbReference type="KEGG" id="pbal:CPBP_00422"/>
<sequence>MTTKINSFKLDERSDYKLTVKYKDKDYPLNFESAAFDDCFESRLSGYKNAKAVCRDSQTAENERVMIDLLNKEDNFLKVIALFLESRIKLGCGDCVYALDIRHVDDGRITAGYSLDYKVYKVEDYQIWKRINTEA</sequence>
<organism evidence="1 2">
    <name type="scientific">Candidatus Bodocaedibacter vickermanii</name>
    <dbReference type="NCBI Taxonomy" id="2741701"/>
    <lineage>
        <taxon>Bacteria</taxon>
        <taxon>Pseudomonadati</taxon>
        <taxon>Pseudomonadota</taxon>
        <taxon>Alphaproteobacteria</taxon>
        <taxon>Holosporales</taxon>
        <taxon>Candidatus Paracaedibacteraceae</taxon>
        <taxon>Candidatus Bodocaedibacter</taxon>
    </lineage>
</organism>
<reference evidence="1 2" key="1">
    <citation type="submission" date="2020-06" db="EMBL/GenBank/DDBJ databases">
        <title>The endosymbiont of the kinetoplastid Bodo saltans is a Paracaedibacter-like alpha-proteobacterium possessing a putative toxin-antitoxin system.</title>
        <authorList>
            <person name="Midha S."/>
            <person name="Rigden D.J."/>
            <person name="Siozios S."/>
            <person name="Hurst G.D.D."/>
            <person name="Jackson A.P."/>
        </authorList>
    </citation>
    <scope>NUCLEOTIDE SEQUENCE [LARGE SCALE GENOMIC DNA]</scope>
    <source>
        <strain evidence="1">Lake Konstanz</strain>
    </source>
</reference>
<protein>
    <submittedName>
        <fullName evidence="1">Uncharacterized protein</fullName>
    </submittedName>
</protein>
<evidence type="ECO:0000313" key="1">
    <source>
        <dbReference type="EMBL" id="QOL19658.1"/>
    </source>
</evidence>
<proteinExistence type="predicted"/>
<dbReference type="AlphaFoldDB" id="A0A7L9RTG5"/>
<name>A0A7L9RTG5_9PROT</name>
<dbReference type="EMBL" id="CP054719">
    <property type="protein sequence ID" value="QOL19658.1"/>
    <property type="molecule type" value="Genomic_DNA"/>
</dbReference>
<keyword evidence="2" id="KW-1185">Reference proteome</keyword>
<evidence type="ECO:0000313" key="2">
    <source>
        <dbReference type="Proteomes" id="UP000594001"/>
    </source>
</evidence>
<gene>
    <name evidence="1" type="ORF">CPBP_00422</name>
</gene>
<dbReference type="Proteomes" id="UP000594001">
    <property type="component" value="Chromosome"/>
</dbReference>